<dbReference type="Proteomes" id="UP001495910">
    <property type="component" value="Unassembled WGS sequence"/>
</dbReference>
<gene>
    <name evidence="2" type="ORF">V8G57_21925</name>
</gene>
<keyword evidence="1" id="KW-0812">Transmembrane</keyword>
<evidence type="ECO:0000313" key="2">
    <source>
        <dbReference type="EMBL" id="MEM4990063.1"/>
    </source>
</evidence>
<sequence length="85" mass="8985">MHTVKVIASGLLLLAICLGVGRMLGGPGAIGASVLAFIVLWLFGAAANLWFGVARAGYPVADELPIFLAVFLIPVAVALYLRWKY</sequence>
<comment type="caution">
    <text evidence="2">The sequence shown here is derived from an EMBL/GenBank/DDBJ whole genome shotgun (WGS) entry which is preliminary data.</text>
</comment>
<evidence type="ECO:0000256" key="1">
    <source>
        <dbReference type="SAM" id="Phobius"/>
    </source>
</evidence>
<accession>A0ABU9Q1C9</accession>
<protein>
    <recommendedName>
        <fullName evidence="4">Transmembrane protein</fullName>
    </recommendedName>
</protein>
<keyword evidence="3" id="KW-1185">Reference proteome</keyword>
<keyword evidence="1" id="KW-0472">Membrane</keyword>
<organism evidence="2 3">
    <name type="scientific">Collimonas rhizosphaerae</name>
    <dbReference type="NCBI Taxonomy" id="3126357"/>
    <lineage>
        <taxon>Bacteria</taxon>
        <taxon>Pseudomonadati</taxon>
        <taxon>Pseudomonadota</taxon>
        <taxon>Betaproteobacteria</taxon>
        <taxon>Burkholderiales</taxon>
        <taxon>Oxalobacteraceae</taxon>
        <taxon>Collimonas</taxon>
    </lineage>
</organism>
<reference evidence="2 3" key="1">
    <citation type="submission" date="2024-02" db="EMBL/GenBank/DDBJ databases">
        <title>Draft genome sequence of Collimonas sp. strain H4R21, an effective mineral-weathering bacterial strain isolated from the beech rhizosphere.</title>
        <authorList>
            <person name="Morin E."/>
            <person name="Uroz S."/>
            <person name="Leveau J.H.J."/>
            <person name="Kumar R."/>
            <person name="Rey M.W."/>
            <person name="Pham J."/>
        </authorList>
    </citation>
    <scope>NUCLEOTIDE SEQUENCE [LARGE SCALE GENOMIC DNA]</scope>
    <source>
        <strain evidence="2 3">H4R21</strain>
    </source>
</reference>
<proteinExistence type="predicted"/>
<keyword evidence="1" id="KW-1133">Transmembrane helix</keyword>
<feature type="transmembrane region" description="Helical" evidence="1">
    <location>
        <begin position="29"/>
        <end position="52"/>
    </location>
</feature>
<dbReference type="EMBL" id="JBANDC010000019">
    <property type="protein sequence ID" value="MEM4990063.1"/>
    <property type="molecule type" value="Genomic_DNA"/>
</dbReference>
<dbReference type="RefSeq" id="WP_342831197.1">
    <property type="nucleotide sequence ID" value="NZ_JBANDC010000019.1"/>
</dbReference>
<evidence type="ECO:0000313" key="3">
    <source>
        <dbReference type="Proteomes" id="UP001495910"/>
    </source>
</evidence>
<evidence type="ECO:0008006" key="4">
    <source>
        <dbReference type="Google" id="ProtNLM"/>
    </source>
</evidence>
<name>A0ABU9Q1C9_9BURK</name>
<feature type="transmembrane region" description="Helical" evidence="1">
    <location>
        <begin position="64"/>
        <end position="83"/>
    </location>
</feature>